<dbReference type="EMBL" id="CCAE010000035">
    <property type="protein sequence ID" value="CDN89087.1"/>
    <property type="molecule type" value="Genomic_DNA"/>
</dbReference>
<dbReference type="AlphaFoldDB" id="A0A1L1PQ92"/>
<dbReference type="Proteomes" id="UP000028878">
    <property type="component" value="Unassembled WGS sequence"/>
</dbReference>
<protein>
    <submittedName>
        <fullName evidence="3">Aldo keto reductase</fullName>
    </submittedName>
</protein>
<dbReference type="GO" id="GO:0016491">
    <property type="term" value="F:oxidoreductase activity"/>
    <property type="evidence" value="ECO:0007669"/>
    <property type="project" value="UniProtKB-KW"/>
</dbReference>
<sequence length="335" mass="36274">MKHRQLGASGLATSAIGLGCMGMSEFYGQTDDADSLRTLERALALGVTHLDSADTYGLGHNESLLGRFLAEGGATRRQRVVLATKFGIVRAAGQYERRIDNSPAYIRDACEASLRRLGTDHIDLYYCHRRDPNVPIEDVVGAMGELVRAGKVRAIGLSEVSVETLRRAHAVFPIAAVQSEYSLWSREPEEGMLAACAELGTAFVAYSPLGRAFLTGALETDKLSDTDFRKNNPRFVGEARAANQRLVEALTAFAAERGLSNSQVALAWLLNKHPHVVPIPGTRRIAYLESNVSAIDIALTPQEIGQLDRLFDPQAVAGTRYPEAGLVGIESPRAS</sequence>
<proteinExistence type="predicted"/>
<dbReference type="GO" id="GO:0005737">
    <property type="term" value="C:cytoplasm"/>
    <property type="evidence" value="ECO:0007669"/>
    <property type="project" value="TreeGrafter"/>
</dbReference>
<reference evidence="4" key="1">
    <citation type="submission" date="2014-02" db="EMBL/GenBank/DDBJ databases">
        <authorList>
            <person name="Gan H."/>
        </authorList>
    </citation>
    <scope>NUCLEOTIDE SEQUENCE [LARGE SCALE GENOMIC DNA]</scope>
    <source>
        <strain evidence="4">S1</strain>
    </source>
</reference>
<dbReference type="InterPro" id="IPR023210">
    <property type="entry name" value="NADP_OxRdtase_dom"/>
</dbReference>
<gene>
    <name evidence="3" type="ORF">BN948_03524</name>
</gene>
<dbReference type="PANTHER" id="PTHR43625">
    <property type="entry name" value="AFLATOXIN B1 ALDEHYDE REDUCTASE"/>
    <property type="match status" value="1"/>
</dbReference>
<dbReference type="Gene3D" id="3.20.20.100">
    <property type="entry name" value="NADP-dependent oxidoreductase domain"/>
    <property type="match status" value="1"/>
</dbReference>
<dbReference type="PROSITE" id="PS51257">
    <property type="entry name" value="PROKAR_LIPOPROTEIN"/>
    <property type="match status" value="1"/>
</dbReference>
<evidence type="ECO:0000259" key="2">
    <source>
        <dbReference type="Pfam" id="PF00248"/>
    </source>
</evidence>
<accession>A0A1L1PQ92</accession>
<name>A0A1L1PQ92_HYDIT</name>
<dbReference type="SUPFAM" id="SSF51430">
    <property type="entry name" value="NAD(P)-linked oxidoreductase"/>
    <property type="match status" value="1"/>
</dbReference>
<evidence type="ECO:0000256" key="1">
    <source>
        <dbReference type="ARBA" id="ARBA00023002"/>
    </source>
</evidence>
<keyword evidence="1" id="KW-0560">Oxidoreductase</keyword>
<dbReference type="InterPro" id="IPR036812">
    <property type="entry name" value="NAD(P)_OxRdtase_dom_sf"/>
</dbReference>
<dbReference type="Pfam" id="PF00248">
    <property type="entry name" value="Aldo_ket_red"/>
    <property type="match status" value="1"/>
</dbReference>
<reference evidence="4" key="2">
    <citation type="submission" date="2014-11" db="EMBL/GenBank/DDBJ databases">
        <title>Draft genome sequence of Hydrogenophaga intermedia S1.</title>
        <authorList>
            <person name="Gan H.M."/>
            <person name="Chew T.H."/>
            <person name="Stolz A."/>
        </authorList>
    </citation>
    <scope>NUCLEOTIDE SEQUENCE [LARGE SCALE GENOMIC DNA]</scope>
    <source>
        <strain evidence="4">S1</strain>
    </source>
</reference>
<feature type="domain" description="NADP-dependent oxidoreductase" evidence="2">
    <location>
        <begin position="16"/>
        <end position="310"/>
    </location>
</feature>
<evidence type="ECO:0000313" key="4">
    <source>
        <dbReference type="Proteomes" id="UP000028878"/>
    </source>
</evidence>
<organism evidence="3 4">
    <name type="scientific">Hydrogenophaga intermedia</name>
    <dbReference type="NCBI Taxonomy" id="65786"/>
    <lineage>
        <taxon>Bacteria</taxon>
        <taxon>Pseudomonadati</taxon>
        <taxon>Pseudomonadota</taxon>
        <taxon>Betaproteobacteria</taxon>
        <taxon>Burkholderiales</taxon>
        <taxon>Comamonadaceae</taxon>
        <taxon>Hydrogenophaga</taxon>
    </lineage>
</organism>
<evidence type="ECO:0000313" key="3">
    <source>
        <dbReference type="EMBL" id="CDN89087.1"/>
    </source>
</evidence>
<keyword evidence="4" id="KW-1185">Reference proteome</keyword>
<dbReference type="PANTHER" id="PTHR43625:SF40">
    <property type="entry name" value="ALDO-KETO REDUCTASE YAKC [NADP(+)]"/>
    <property type="match status" value="1"/>
</dbReference>
<dbReference type="RefSeq" id="WP_009518379.1">
    <property type="nucleotide sequence ID" value="NZ_CCAE010000035.1"/>
</dbReference>
<dbReference type="InterPro" id="IPR050791">
    <property type="entry name" value="Aldo-Keto_reductase"/>
</dbReference>
<dbReference type="CDD" id="cd19076">
    <property type="entry name" value="AKR_AKR13A_13D"/>
    <property type="match status" value="1"/>
</dbReference>